<reference evidence="2 3" key="1">
    <citation type="submission" date="2017-11" db="EMBL/GenBank/DDBJ databases">
        <title>Comparative genomic analysis of Holospora spp., intranuclear symbionts of paramecia.</title>
        <authorList>
            <person name="Garushyants S.K."/>
            <person name="Beliavskaya A."/>
            <person name="Malko D.B."/>
            <person name="Logacheva M.D."/>
            <person name="Rautian M.S."/>
            <person name="Gelfand M.S."/>
        </authorList>
    </citation>
    <scope>NUCLEOTIDE SEQUENCE [LARGE SCALE GENOMIC DNA]</scope>
    <source>
        <strain evidence="3">02AZ16</strain>
    </source>
</reference>
<keyword evidence="1" id="KW-1133">Transmembrane helix</keyword>
<keyword evidence="1" id="KW-0472">Membrane</keyword>
<feature type="transmembrane region" description="Helical" evidence="1">
    <location>
        <begin position="20"/>
        <end position="38"/>
    </location>
</feature>
<comment type="caution">
    <text evidence="2">The sequence shown here is derived from an EMBL/GenBank/DDBJ whole genome shotgun (WGS) entry which is preliminary data.</text>
</comment>
<organism evidence="2 3">
    <name type="scientific">Holospora curviuscula</name>
    <dbReference type="NCBI Taxonomy" id="1082868"/>
    <lineage>
        <taxon>Bacteria</taxon>
        <taxon>Pseudomonadati</taxon>
        <taxon>Pseudomonadota</taxon>
        <taxon>Alphaproteobacteria</taxon>
        <taxon>Holosporales</taxon>
        <taxon>Holosporaceae</taxon>
        <taxon>Holospora</taxon>
    </lineage>
</organism>
<dbReference type="EMBL" id="PHHC01000078">
    <property type="protein sequence ID" value="PPE04257.1"/>
    <property type="molecule type" value="Genomic_DNA"/>
</dbReference>
<keyword evidence="3" id="KW-1185">Reference proteome</keyword>
<accession>A0A2S5RAD2</accession>
<dbReference type="Proteomes" id="UP000239425">
    <property type="component" value="Unassembled WGS sequence"/>
</dbReference>
<dbReference type="AlphaFoldDB" id="A0A2S5RAD2"/>
<proteinExistence type="predicted"/>
<name>A0A2S5RAD2_9PROT</name>
<evidence type="ECO:0000256" key="1">
    <source>
        <dbReference type="SAM" id="Phobius"/>
    </source>
</evidence>
<protein>
    <submittedName>
        <fullName evidence="2">Uncharacterized protein</fullName>
    </submittedName>
</protein>
<gene>
    <name evidence="2" type="ORF">HCUR_00448</name>
</gene>
<evidence type="ECO:0000313" key="2">
    <source>
        <dbReference type="EMBL" id="PPE04257.1"/>
    </source>
</evidence>
<sequence>MTKMEEPLNPLGAMDYLFQRYYQFFWTIFLEYVLRYYAFYQPVFHFSYPHFLSLQILSLYCSRGFYTKCSGAISLIVSEY</sequence>
<evidence type="ECO:0000313" key="3">
    <source>
        <dbReference type="Proteomes" id="UP000239425"/>
    </source>
</evidence>
<keyword evidence="1" id="KW-0812">Transmembrane</keyword>